<name>A0ABY5GHF6_9GAMM</name>
<reference evidence="6" key="1">
    <citation type="submission" date="2022-07" db="EMBL/GenBank/DDBJ databases">
        <title>Genome sequencing of Photobacterium atrarenae GJH2-4.</title>
        <authorList>
            <person name="Park S.-J."/>
        </authorList>
    </citation>
    <scope>NUCLEOTIDE SEQUENCE</scope>
    <source>
        <strain evidence="6">GJH2-4</strain>
    </source>
</reference>
<evidence type="ECO:0000256" key="4">
    <source>
        <dbReference type="ARBA" id="ARBA00023136"/>
    </source>
</evidence>
<dbReference type="CDD" id="cd00342">
    <property type="entry name" value="gram_neg_porins"/>
    <property type="match status" value="1"/>
</dbReference>
<dbReference type="InterPro" id="IPR033900">
    <property type="entry name" value="Gram_neg_porin_domain"/>
</dbReference>
<dbReference type="InterPro" id="IPR023614">
    <property type="entry name" value="Porin_dom_sf"/>
</dbReference>
<dbReference type="InterPro" id="IPR001897">
    <property type="entry name" value="Porin_gammaproteobac"/>
</dbReference>
<proteinExistence type="inferred from homology"/>
<evidence type="ECO:0000313" key="6">
    <source>
        <dbReference type="EMBL" id="UTV28700.1"/>
    </source>
</evidence>
<organism evidence="6 7">
    <name type="scientific">Photobacterium atrarenae</name>
    <dbReference type="NCBI Taxonomy" id="865757"/>
    <lineage>
        <taxon>Bacteria</taxon>
        <taxon>Pseudomonadati</taxon>
        <taxon>Pseudomonadota</taxon>
        <taxon>Gammaproteobacteria</taxon>
        <taxon>Vibrionales</taxon>
        <taxon>Vibrionaceae</taxon>
        <taxon>Photobacterium</taxon>
    </lineage>
</organism>
<dbReference type="Proteomes" id="UP001057998">
    <property type="component" value="Chromosome 1"/>
</dbReference>
<comment type="similarity">
    <text evidence="2">Belongs to the Gram-negative porin family.</text>
</comment>
<dbReference type="SUPFAM" id="SSF56935">
    <property type="entry name" value="Porins"/>
    <property type="match status" value="1"/>
</dbReference>
<keyword evidence="3 5" id="KW-0732">Signal</keyword>
<dbReference type="PRINTS" id="PR00183">
    <property type="entry name" value="ECOLIPORIN"/>
</dbReference>
<gene>
    <name evidence="6" type="ORF">NNL38_05485</name>
</gene>
<evidence type="ECO:0000256" key="1">
    <source>
        <dbReference type="ARBA" id="ARBA00004571"/>
    </source>
</evidence>
<feature type="chain" id="PRO_5046525696" evidence="5">
    <location>
        <begin position="22"/>
        <end position="326"/>
    </location>
</feature>
<keyword evidence="7" id="KW-1185">Reference proteome</keyword>
<feature type="signal peptide" evidence="5">
    <location>
        <begin position="1"/>
        <end position="21"/>
    </location>
</feature>
<dbReference type="Gene3D" id="2.40.160.10">
    <property type="entry name" value="Porin"/>
    <property type="match status" value="1"/>
</dbReference>
<dbReference type="InterPro" id="IPR050298">
    <property type="entry name" value="Gram-neg_bact_OMP"/>
</dbReference>
<evidence type="ECO:0000256" key="3">
    <source>
        <dbReference type="ARBA" id="ARBA00022729"/>
    </source>
</evidence>
<protein>
    <submittedName>
        <fullName evidence="6">Porin</fullName>
    </submittedName>
</protein>
<dbReference type="Pfam" id="PF00267">
    <property type="entry name" value="Porin_1"/>
    <property type="match status" value="1"/>
</dbReference>
<dbReference type="InterPro" id="IPR001702">
    <property type="entry name" value="Porin_Gram-ve"/>
</dbReference>
<sequence>MKQAALTTAILASLFSGAVSAATVYEDDTHKVDVKGRAVGMYYASDDDSEQGDQSYFRIGAAASTQVNEQLYGLMKYEIEFDAKSEDSFDTRLGYAGLGGDWGELTYGRQYGAYTLVSDFTDVLYEFGADASGTGTDRFGTGKASGVLKYSGEFNGLTLEAGYQFENDKIENTNGDDAQSYGFAAKYALPMGISLGAAYNQGEGKDNSDDAKMTALSVAYDANKIYAALLYTTGENWKDKKGEENNTDYDGYEAVLGYSFDNGFSVLGGYNFLKKDAGGTTEDKTDYYTVGAQYKFNKQLRTFAEYKIDNIDGNEDVLAVALRYDF</sequence>
<keyword evidence="4" id="KW-0472">Membrane</keyword>
<evidence type="ECO:0000256" key="2">
    <source>
        <dbReference type="ARBA" id="ARBA00007539"/>
    </source>
</evidence>
<dbReference type="EMBL" id="CP101508">
    <property type="protein sequence ID" value="UTV28700.1"/>
    <property type="molecule type" value="Genomic_DNA"/>
</dbReference>
<comment type="subcellular location">
    <subcellularLocation>
        <location evidence="1">Cell outer membrane</location>
        <topology evidence="1">Multi-pass membrane protein</topology>
    </subcellularLocation>
</comment>
<accession>A0ABY5GHF6</accession>
<evidence type="ECO:0000313" key="7">
    <source>
        <dbReference type="Proteomes" id="UP001057998"/>
    </source>
</evidence>
<evidence type="ECO:0000256" key="5">
    <source>
        <dbReference type="SAM" id="SignalP"/>
    </source>
</evidence>
<dbReference type="RefSeq" id="WP_255390018.1">
    <property type="nucleotide sequence ID" value="NZ_CP101508.1"/>
</dbReference>
<dbReference type="PANTHER" id="PTHR34501:SF2">
    <property type="entry name" value="OUTER MEMBRANE PORIN F-RELATED"/>
    <property type="match status" value="1"/>
</dbReference>
<dbReference type="PANTHER" id="PTHR34501">
    <property type="entry name" value="PROTEIN YDDL-RELATED"/>
    <property type="match status" value="1"/>
</dbReference>